<sequence length="1139" mass="128236">MAPSTRKSQLVIVLLGILIAGSAVPSHVAAQNCGCAADECCSRWGYCGTGDDYCGTGCQEGQCFPAAPTNDVSVPDIVTPEFFGGILDQADSSCAGKNFYSRDAFLEALNSYSRFGRIGSVDDSRREIAAFFAHVTHETGHFCYIEEINGASRDYCDEDNTQYPCNPDKGYYGRGPIQLSWNFNYGPAGESIGFDGLNSPETVANDPVISFKTALWYWTNSVQPVISQGFGATIRAINGALECDGANPATVQARVWLQLASAHSIVKFLPGFQGPLPFHLETGYVGVDEAEDVQLFYYFIKSQRNHKDDPLLLWLTGGPGCSAFSGLAFEIGPIRFEEKEYNGSLPTLVFNPYSWTQVSSIIFLDLPVSTGFSYARTPLALQRSDFKQVSQAEQFLRKWLMDHQEFLSNPVYISGDSYSGIIVPAVVQKISNGNNDGLKPLINLKGYTLGNPFTDPTFDFNSRIPFSHGMGLISDELYESLKKSCGGEYQSIDPENSECLENLEARDKCISDIEESHILLRKCPSDAPRPIEMIGKRRNLRQNPQEFLHFKPDLPTIGCWNYGFLLGSYWANDDKVRKALHVREGSIGEWKRCNYNYTYEINSCIKYHIDLGIRGYRRLIYSGDHDMEAPFLGTQAWIRSLNYSIVNDWHPWHFQGQIHEDLLQSIDICNCEGRRAHCSIGQTRRMLRHVWLHLAAAHSTVKFLPGFKGPLPFHLETGYVGVDEAEDVQLFYYFIKSHRNHKDDPLLLWLTGGPGCSAFSGLAFEIGPINFEEKEYNGSLPTLVFNPYSWTQVSSIIFLDLPVSTGFSYARTPLALQRSDFKQVSQAEQFLRKWLMDHQEFLSNPVYISGDSYSGIIVPAVVQKISNGNNDGLKPLINLKGYTLGNPFTDPTFDFNSRIPFSHGMGLISDELYESLKKSCGGEYQSIDPENSECLENLEARDKCISEIEESHVLERKCPSVTPRLIDMQGKRRNLRENSQEFLHFNPDLPTIGCRTYGHLLATYWANDDNVRKALHVREGSIGEWQRCNYKSPYTYEIKSSVKNHIDLGIKGYRRLIYSGDHDMEVPFLGTQAWIRSLNYSIVDDWHPWHFQGQVAGYTRTYSSQLTFATVKGGGHTAPGYRPAECFAMFERWIAQEPL</sequence>
<evidence type="ECO:0000256" key="6">
    <source>
        <dbReference type="ARBA" id="ARBA00022645"/>
    </source>
</evidence>
<keyword evidence="6" id="KW-0121">Carboxypeptidase</keyword>
<dbReference type="InterPro" id="IPR001563">
    <property type="entry name" value="Peptidase_S10"/>
</dbReference>
<dbReference type="Proteomes" id="UP001164929">
    <property type="component" value="Chromosome 13"/>
</dbReference>
<dbReference type="Pfam" id="PF00187">
    <property type="entry name" value="Chitin_bind_1"/>
    <property type="match status" value="1"/>
</dbReference>
<dbReference type="InterPro" id="IPR029058">
    <property type="entry name" value="AB_hydrolase_fold"/>
</dbReference>
<reference evidence="21" key="1">
    <citation type="journal article" date="2023" name="Mol. Ecol. Resour.">
        <title>Chromosome-level genome assembly of a triploid poplar Populus alba 'Berolinensis'.</title>
        <authorList>
            <person name="Chen S."/>
            <person name="Yu Y."/>
            <person name="Wang X."/>
            <person name="Wang S."/>
            <person name="Zhang T."/>
            <person name="Zhou Y."/>
            <person name="He R."/>
            <person name="Meng N."/>
            <person name="Wang Y."/>
            <person name="Liu W."/>
            <person name="Liu Z."/>
            <person name="Liu J."/>
            <person name="Guo Q."/>
            <person name="Huang H."/>
            <person name="Sederoff R.R."/>
            <person name="Wang G."/>
            <person name="Qu G."/>
            <person name="Chen S."/>
        </authorList>
    </citation>
    <scope>NUCLEOTIDE SEQUENCE</scope>
    <source>
        <strain evidence="21">SC-2020</strain>
    </source>
</reference>
<evidence type="ECO:0000256" key="14">
    <source>
        <dbReference type="ARBA" id="ARBA00023180"/>
    </source>
</evidence>
<dbReference type="CDD" id="cd00325">
    <property type="entry name" value="chitinase_GH19"/>
    <property type="match status" value="1"/>
</dbReference>
<evidence type="ECO:0000256" key="4">
    <source>
        <dbReference type="ARBA" id="ARBA00012729"/>
    </source>
</evidence>
<dbReference type="GO" id="GO:0006508">
    <property type="term" value="P:proteolysis"/>
    <property type="evidence" value="ECO:0007669"/>
    <property type="project" value="UniProtKB-KW"/>
</dbReference>
<protein>
    <recommendedName>
        <fullName evidence="4">chitinase</fullName>
        <ecNumber evidence="4">3.2.1.14</ecNumber>
    </recommendedName>
</protein>
<dbReference type="GO" id="GO:0004185">
    <property type="term" value="F:serine-type carboxypeptidase activity"/>
    <property type="evidence" value="ECO:0007669"/>
    <property type="project" value="InterPro"/>
</dbReference>
<evidence type="ECO:0000256" key="8">
    <source>
        <dbReference type="ARBA" id="ARBA00022670"/>
    </source>
</evidence>
<comment type="similarity">
    <text evidence="3">Belongs to the peptidase S10 family.</text>
</comment>
<evidence type="ECO:0000256" key="19">
    <source>
        <dbReference type="SAM" id="SignalP"/>
    </source>
</evidence>
<keyword evidence="9 19" id="KW-0732">Signal</keyword>
<name>A0AAD6LZ26_9ROSI</name>
<dbReference type="FunFam" id="3.40.50.1820:FF:000148">
    <property type="entry name" value="Serine carboxypeptidase-like 11"/>
    <property type="match status" value="1"/>
</dbReference>
<dbReference type="EC" id="3.2.1.14" evidence="4"/>
<comment type="caution">
    <text evidence="18">Lacks conserved residue(s) required for the propagation of feature annotation.</text>
</comment>
<accession>A0AAD6LZ26</accession>
<dbReference type="GO" id="GO:0006952">
    <property type="term" value="P:defense response"/>
    <property type="evidence" value="ECO:0007669"/>
    <property type="project" value="UniProtKB-KW"/>
</dbReference>
<dbReference type="FunFam" id="3.40.50.12670:FF:000001">
    <property type="entry name" value="Carboxypeptidase"/>
    <property type="match status" value="1"/>
</dbReference>
<dbReference type="GO" id="GO:0000272">
    <property type="term" value="P:polysaccharide catabolic process"/>
    <property type="evidence" value="ECO:0007669"/>
    <property type="project" value="UniProtKB-KW"/>
</dbReference>
<evidence type="ECO:0000256" key="18">
    <source>
        <dbReference type="PROSITE-ProRule" id="PRU00261"/>
    </source>
</evidence>
<proteinExistence type="inferred from homology"/>
<keyword evidence="14" id="KW-0325">Glycoprotein</keyword>
<dbReference type="PROSITE" id="PS50941">
    <property type="entry name" value="CHIT_BIND_I_2"/>
    <property type="match status" value="1"/>
</dbReference>
<dbReference type="GO" id="GO:0006032">
    <property type="term" value="P:chitin catabolic process"/>
    <property type="evidence" value="ECO:0007669"/>
    <property type="project" value="UniProtKB-KW"/>
</dbReference>
<comment type="similarity">
    <text evidence="2">Belongs to the glycosyl hydrolase 19 family. Chitinase class I subfamily.</text>
</comment>
<dbReference type="PANTHER" id="PTHR11802">
    <property type="entry name" value="SERINE PROTEASE FAMILY S10 SERINE CARBOXYPEPTIDASE"/>
    <property type="match status" value="1"/>
</dbReference>
<keyword evidence="15" id="KW-0119">Carbohydrate metabolism</keyword>
<evidence type="ECO:0000256" key="3">
    <source>
        <dbReference type="ARBA" id="ARBA00009431"/>
    </source>
</evidence>
<evidence type="ECO:0000256" key="16">
    <source>
        <dbReference type="ARBA" id="ARBA00023295"/>
    </source>
</evidence>
<keyword evidence="17" id="KW-0624">Polysaccharide degradation</keyword>
<dbReference type="SUPFAM" id="SSF57016">
    <property type="entry name" value="Plant lectins/antimicrobial peptides"/>
    <property type="match status" value="1"/>
</dbReference>
<dbReference type="SUPFAM" id="SSF53955">
    <property type="entry name" value="Lysozyme-like"/>
    <property type="match status" value="1"/>
</dbReference>
<dbReference type="SUPFAM" id="SSF53474">
    <property type="entry name" value="alpha/beta-Hydrolases"/>
    <property type="match status" value="2"/>
</dbReference>
<keyword evidence="22" id="KW-1185">Reference proteome</keyword>
<evidence type="ECO:0000256" key="1">
    <source>
        <dbReference type="ARBA" id="ARBA00000822"/>
    </source>
</evidence>
<evidence type="ECO:0000256" key="5">
    <source>
        <dbReference type="ARBA" id="ARBA00022525"/>
    </source>
</evidence>
<dbReference type="SMART" id="SM00270">
    <property type="entry name" value="ChtBD1"/>
    <property type="match status" value="1"/>
</dbReference>
<comment type="catalytic activity">
    <reaction evidence="1">
        <text>Random endo-hydrolysis of N-acetyl-beta-D-glucosaminide (1-&gt;4)-beta-linkages in chitin and chitodextrins.</text>
        <dbReference type="EC" id="3.2.1.14"/>
    </reaction>
</comment>
<dbReference type="GO" id="GO:0019748">
    <property type="term" value="P:secondary metabolic process"/>
    <property type="evidence" value="ECO:0007669"/>
    <property type="project" value="TreeGrafter"/>
</dbReference>
<evidence type="ECO:0000256" key="13">
    <source>
        <dbReference type="ARBA" id="ARBA00023157"/>
    </source>
</evidence>
<evidence type="ECO:0000313" key="21">
    <source>
        <dbReference type="EMBL" id="KAJ6975751.1"/>
    </source>
</evidence>
<evidence type="ECO:0000256" key="10">
    <source>
        <dbReference type="ARBA" id="ARBA00022801"/>
    </source>
</evidence>
<keyword evidence="13 18" id="KW-1015">Disulfide bond</keyword>
<dbReference type="AlphaFoldDB" id="A0AAD6LZ26"/>
<dbReference type="InterPro" id="IPR018371">
    <property type="entry name" value="Chitin-binding_1_CS"/>
</dbReference>
<dbReference type="Gene3D" id="1.10.530.10">
    <property type="match status" value="1"/>
</dbReference>
<evidence type="ECO:0000256" key="15">
    <source>
        <dbReference type="ARBA" id="ARBA00023277"/>
    </source>
</evidence>
<evidence type="ECO:0000256" key="7">
    <source>
        <dbReference type="ARBA" id="ARBA00022669"/>
    </source>
</evidence>
<dbReference type="Gene3D" id="3.30.20.10">
    <property type="entry name" value="Endochitinase, domain 2"/>
    <property type="match status" value="1"/>
</dbReference>
<organism evidence="21 22">
    <name type="scientific">Populus alba x Populus x berolinensis</name>
    <dbReference type="NCBI Taxonomy" id="444605"/>
    <lineage>
        <taxon>Eukaryota</taxon>
        <taxon>Viridiplantae</taxon>
        <taxon>Streptophyta</taxon>
        <taxon>Embryophyta</taxon>
        <taxon>Tracheophyta</taxon>
        <taxon>Spermatophyta</taxon>
        <taxon>Magnoliopsida</taxon>
        <taxon>eudicotyledons</taxon>
        <taxon>Gunneridae</taxon>
        <taxon>Pentapetalae</taxon>
        <taxon>rosids</taxon>
        <taxon>fabids</taxon>
        <taxon>Malpighiales</taxon>
        <taxon>Salicaceae</taxon>
        <taxon>Saliceae</taxon>
        <taxon>Populus</taxon>
    </lineage>
</organism>
<keyword evidence="8" id="KW-0645">Protease</keyword>
<feature type="chain" id="PRO_5041968404" description="chitinase" evidence="19">
    <location>
        <begin position="24"/>
        <end position="1139"/>
    </location>
</feature>
<dbReference type="Pfam" id="PF00182">
    <property type="entry name" value="Glyco_hydro_19"/>
    <property type="match status" value="1"/>
</dbReference>
<dbReference type="PROSITE" id="PS00773">
    <property type="entry name" value="CHITINASE_19_1"/>
    <property type="match status" value="1"/>
</dbReference>
<dbReference type="PROSITE" id="PS00560">
    <property type="entry name" value="CARBOXYPEPT_SER_HIS"/>
    <property type="match status" value="1"/>
</dbReference>
<gene>
    <name evidence="21" type="ORF">NC653_031547</name>
</gene>
<dbReference type="InterPro" id="IPR033124">
    <property type="entry name" value="Ser_caboxypep_his_AS"/>
</dbReference>
<evidence type="ECO:0000256" key="11">
    <source>
        <dbReference type="ARBA" id="ARBA00022821"/>
    </source>
</evidence>
<dbReference type="InterPro" id="IPR023346">
    <property type="entry name" value="Lysozyme-like_dom_sf"/>
</dbReference>
<feature type="disulfide bond" evidence="18">
    <location>
        <begin position="35"/>
        <end position="47"/>
    </location>
</feature>
<feature type="disulfide bond" evidence="18">
    <location>
        <begin position="40"/>
        <end position="54"/>
    </location>
</feature>
<keyword evidence="5" id="KW-0964">Secreted</keyword>
<dbReference type="CDD" id="cd00035">
    <property type="entry name" value="ChtBD1"/>
    <property type="match status" value="1"/>
</dbReference>
<dbReference type="InterPro" id="IPR036861">
    <property type="entry name" value="Endochitinase-like_sf"/>
</dbReference>
<comment type="caution">
    <text evidence="21">The sequence shown here is derived from an EMBL/GenBank/DDBJ whole genome shotgun (WGS) entry which is preliminary data.</text>
</comment>
<evidence type="ECO:0000256" key="2">
    <source>
        <dbReference type="ARBA" id="ARBA00009373"/>
    </source>
</evidence>
<evidence type="ECO:0000313" key="22">
    <source>
        <dbReference type="Proteomes" id="UP001164929"/>
    </source>
</evidence>
<dbReference type="FunFam" id="1.10.530.10:FF:000052">
    <property type="entry name" value="Endochitinase PR4"/>
    <property type="match status" value="1"/>
</dbReference>
<dbReference type="PROSITE" id="PS00026">
    <property type="entry name" value="CHIT_BIND_I_1"/>
    <property type="match status" value="1"/>
</dbReference>
<dbReference type="PANTHER" id="PTHR11802:SF29">
    <property type="entry name" value="SERINE CARBOXYPEPTIDASE-LIKE 19"/>
    <property type="match status" value="1"/>
</dbReference>
<keyword evidence="7 18" id="KW-0147">Chitin-binding</keyword>
<dbReference type="InterPro" id="IPR001002">
    <property type="entry name" value="Chitin-bd_1"/>
</dbReference>
<dbReference type="Gene3D" id="3.40.50.12670">
    <property type="match status" value="2"/>
</dbReference>
<keyword evidence="12" id="KW-0146">Chitin degradation</keyword>
<dbReference type="EMBL" id="JAQIZT010000013">
    <property type="protein sequence ID" value="KAJ6975751.1"/>
    <property type="molecule type" value="Genomic_DNA"/>
</dbReference>
<feature type="signal peptide" evidence="19">
    <location>
        <begin position="1"/>
        <end position="23"/>
    </location>
</feature>
<dbReference type="FunFam" id="3.30.20.10:FF:000001">
    <property type="entry name" value="Endochitinase (Chitinase)"/>
    <property type="match status" value="1"/>
</dbReference>
<dbReference type="GO" id="GO:0008061">
    <property type="term" value="F:chitin binding"/>
    <property type="evidence" value="ECO:0007669"/>
    <property type="project" value="UniProtKB-UniRule"/>
</dbReference>
<evidence type="ECO:0000256" key="9">
    <source>
        <dbReference type="ARBA" id="ARBA00022729"/>
    </source>
</evidence>
<keyword evidence="11" id="KW-0611">Plant defense</keyword>
<dbReference type="PRINTS" id="PR00724">
    <property type="entry name" value="CRBOXYPTASEC"/>
</dbReference>
<dbReference type="GO" id="GO:0016752">
    <property type="term" value="F:sinapoyltransferase activity"/>
    <property type="evidence" value="ECO:0007669"/>
    <property type="project" value="UniProtKB-ARBA"/>
</dbReference>
<evidence type="ECO:0000256" key="17">
    <source>
        <dbReference type="ARBA" id="ARBA00023326"/>
    </source>
</evidence>
<dbReference type="GO" id="GO:0016998">
    <property type="term" value="P:cell wall macromolecule catabolic process"/>
    <property type="evidence" value="ECO:0007669"/>
    <property type="project" value="InterPro"/>
</dbReference>
<dbReference type="FunFam" id="3.40.50.1820:FF:000072">
    <property type="entry name" value="Serine carboxypeptidase-like 19"/>
    <property type="match status" value="1"/>
</dbReference>
<feature type="domain" description="Chitin-binding type-1" evidence="20">
    <location>
        <begin position="30"/>
        <end position="65"/>
    </location>
</feature>
<dbReference type="Pfam" id="PF00450">
    <property type="entry name" value="Peptidase_S10"/>
    <property type="match status" value="2"/>
</dbReference>
<dbReference type="GO" id="GO:0008843">
    <property type="term" value="F:endochitinase activity"/>
    <property type="evidence" value="ECO:0007669"/>
    <property type="project" value="UniProtKB-EC"/>
</dbReference>
<evidence type="ECO:0000259" key="20">
    <source>
        <dbReference type="PROSITE" id="PS50941"/>
    </source>
</evidence>
<dbReference type="Gene3D" id="3.40.50.1820">
    <property type="entry name" value="alpha/beta hydrolase"/>
    <property type="match status" value="2"/>
</dbReference>
<keyword evidence="16" id="KW-0326">Glycosidase</keyword>
<dbReference type="FunFam" id="3.30.60.10:FF:000003">
    <property type="entry name" value="Class IV chitinase"/>
    <property type="match status" value="1"/>
</dbReference>
<keyword evidence="10" id="KW-0378">Hydrolase</keyword>
<dbReference type="InterPro" id="IPR000726">
    <property type="entry name" value="Glyco_hydro_19_cat"/>
</dbReference>
<dbReference type="Gene3D" id="3.30.60.10">
    <property type="entry name" value="Endochitinase-like"/>
    <property type="match status" value="1"/>
</dbReference>
<evidence type="ECO:0000256" key="12">
    <source>
        <dbReference type="ARBA" id="ARBA00023024"/>
    </source>
</evidence>